<evidence type="ECO:0000256" key="1">
    <source>
        <dbReference type="ARBA" id="ARBA00004173"/>
    </source>
</evidence>
<dbReference type="EMBL" id="KQ964541">
    <property type="protein sequence ID" value="KXN69267.1"/>
    <property type="molecule type" value="Genomic_DNA"/>
</dbReference>
<protein>
    <recommendedName>
        <fullName evidence="7">Protein arginine methyltransferase NDUFAF7</fullName>
        <ecNumber evidence="7">2.1.1.320</ecNumber>
    </recommendedName>
</protein>
<keyword evidence="5 7" id="KW-0496">Mitochondrion</keyword>
<organism evidence="8 9">
    <name type="scientific">Conidiobolus coronatus (strain ATCC 28846 / CBS 209.66 / NRRL 28638)</name>
    <name type="common">Delacroixia coronata</name>
    <dbReference type="NCBI Taxonomy" id="796925"/>
    <lineage>
        <taxon>Eukaryota</taxon>
        <taxon>Fungi</taxon>
        <taxon>Fungi incertae sedis</taxon>
        <taxon>Zoopagomycota</taxon>
        <taxon>Entomophthoromycotina</taxon>
        <taxon>Entomophthoromycetes</taxon>
        <taxon>Entomophthorales</taxon>
        <taxon>Ancylistaceae</taxon>
        <taxon>Conidiobolus</taxon>
    </lineage>
</organism>
<evidence type="ECO:0000256" key="6">
    <source>
        <dbReference type="ARBA" id="ARBA00048612"/>
    </source>
</evidence>
<comment type="subcellular location">
    <subcellularLocation>
        <location evidence="1 7">Mitochondrion</location>
    </subcellularLocation>
</comment>
<proteinExistence type="inferred from homology"/>
<evidence type="ECO:0000256" key="4">
    <source>
        <dbReference type="ARBA" id="ARBA00022679"/>
    </source>
</evidence>
<reference evidence="8 9" key="1">
    <citation type="journal article" date="2015" name="Genome Biol. Evol.">
        <title>Phylogenomic analyses indicate that early fungi evolved digesting cell walls of algal ancestors of land plants.</title>
        <authorList>
            <person name="Chang Y."/>
            <person name="Wang S."/>
            <person name="Sekimoto S."/>
            <person name="Aerts A.L."/>
            <person name="Choi C."/>
            <person name="Clum A."/>
            <person name="LaButti K.M."/>
            <person name="Lindquist E.A."/>
            <person name="Yee Ngan C."/>
            <person name="Ohm R.A."/>
            <person name="Salamov A.A."/>
            <person name="Grigoriev I.V."/>
            <person name="Spatafora J.W."/>
            <person name="Berbee M.L."/>
        </authorList>
    </citation>
    <scope>NUCLEOTIDE SEQUENCE [LARGE SCALE GENOMIC DNA]</scope>
    <source>
        <strain evidence="8 9">NRRL 28638</strain>
    </source>
</reference>
<dbReference type="Proteomes" id="UP000070444">
    <property type="component" value="Unassembled WGS sequence"/>
</dbReference>
<dbReference type="GO" id="GO:0032259">
    <property type="term" value="P:methylation"/>
    <property type="evidence" value="ECO:0007669"/>
    <property type="project" value="UniProtKB-KW"/>
</dbReference>
<dbReference type="Gene3D" id="3.40.50.12710">
    <property type="match status" value="1"/>
</dbReference>
<keyword evidence="4 7" id="KW-0808">Transferase</keyword>
<dbReference type="GO" id="GO:0005739">
    <property type="term" value="C:mitochondrion"/>
    <property type="evidence" value="ECO:0007669"/>
    <property type="project" value="UniProtKB-SubCell"/>
</dbReference>
<comment type="similarity">
    <text evidence="2 7">Belongs to the NDUFAF7 family.</text>
</comment>
<dbReference type="PANTHER" id="PTHR12049:SF5">
    <property type="entry name" value="PROTEIN ARGININE METHYLTRANSFERASE NDUFAF7 HOMOLOG, MITOCHONDRIAL"/>
    <property type="match status" value="1"/>
</dbReference>
<evidence type="ECO:0000256" key="5">
    <source>
        <dbReference type="ARBA" id="ARBA00023128"/>
    </source>
</evidence>
<accession>A0A137P2K9</accession>
<dbReference type="InterPro" id="IPR038375">
    <property type="entry name" value="NDUFAF7_sf"/>
</dbReference>
<dbReference type="GO" id="GO:0035243">
    <property type="term" value="F:protein-arginine omega-N symmetric methyltransferase activity"/>
    <property type="evidence" value="ECO:0007669"/>
    <property type="project" value="UniProtKB-EC"/>
</dbReference>
<dbReference type="Pfam" id="PF02636">
    <property type="entry name" value="Methyltransf_28"/>
    <property type="match status" value="1"/>
</dbReference>
<dbReference type="STRING" id="796925.A0A137P2K9"/>
<evidence type="ECO:0000256" key="3">
    <source>
        <dbReference type="ARBA" id="ARBA00022603"/>
    </source>
</evidence>
<dbReference type="PANTHER" id="PTHR12049">
    <property type="entry name" value="PROTEIN ARGININE METHYLTRANSFERASE NDUFAF7, MITOCHONDRIAL"/>
    <property type="match status" value="1"/>
</dbReference>
<dbReference type="InterPro" id="IPR029063">
    <property type="entry name" value="SAM-dependent_MTases_sf"/>
</dbReference>
<keyword evidence="9" id="KW-1185">Reference proteome</keyword>
<dbReference type="AlphaFoldDB" id="A0A137P2K9"/>
<evidence type="ECO:0000256" key="7">
    <source>
        <dbReference type="RuleBase" id="RU364114"/>
    </source>
</evidence>
<dbReference type="OrthoDB" id="17415at2759"/>
<evidence type="ECO:0000313" key="9">
    <source>
        <dbReference type="Proteomes" id="UP000070444"/>
    </source>
</evidence>
<keyword evidence="3 7" id="KW-0489">Methyltransferase</keyword>
<comment type="catalytic activity">
    <reaction evidence="6 7">
        <text>L-arginyl-[protein] + 2 S-adenosyl-L-methionine = N(omega),N(omega)'-dimethyl-L-arginyl-[protein] + 2 S-adenosyl-L-homocysteine + 2 H(+)</text>
        <dbReference type="Rhea" id="RHEA:48108"/>
        <dbReference type="Rhea" id="RHEA-COMP:10532"/>
        <dbReference type="Rhea" id="RHEA-COMP:11992"/>
        <dbReference type="ChEBI" id="CHEBI:15378"/>
        <dbReference type="ChEBI" id="CHEBI:29965"/>
        <dbReference type="ChEBI" id="CHEBI:57856"/>
        <dbReference type="ChEBI" id="CHEBI:59789"/>
        <dbReference type="ChEBI" id="CHEBI:88221"/>
        <dbReference type="EC" id="2.1.1.320"/>
    </reaction>
</comment>
<dbReference type="SUPFAM" id="SSF53335">
    <property type="entry name" value="S-adenosyl-L-methionine-dependent methyltransferases"/>
    <property type="match status" value="1"/>
</dbReference>
<dbReference type="EC" id="2.1.1.320" evidence="7"/>
<dbReference type="InterPro" id="IPR003788">
    <property type="entry name" value="NDUFAF7"/>
</dbReference>
<name>A0A137P2K9_CONC2</name>
<dbReference type="OMA" id="LPFAPNM"/>
<evidence type="ECO:0000313" key="8">
    <source>
        <dbReference type="EMBL" id="KXN69267.1"/>
    </source>
</evidence>
<gene>
    <name evidence="8" type="ORF">CONCODRAFT_59518</name>
</gene>
<sequence>MITKNLTKLKPLANINQTRSFWSELRDKYVDLPKPKNVDYYTKLQFSDLEKLRKQPNQYKTLTREFIHNSLYHPNYGYFSKQALIFSPLKPFEFGKIRDHLEFMNLVAGEYKELEDEVNVIDDVNRQVWHTPTELFKPHYGESIANYLVNKFKKEFKAGENLIIYEIGAGNGTLMMNILDYIKREHPDIYSITRYNIVEISNQLSKKQLESNLLPNQLSHLHHHLNLVNKSILDFDQIVNDKCFVIALEVIDNFSHDVIRYDNQTGDIVQGLVAVDDKGDMEEVYEYVNDPLIKEYLDIRDKVGFKSPLQNLSLADKLKNQLPFSKNLSKPEFLPTMTYKLVKKLKNNFPNHHLIMSDFYELPDTIEGIDAPVIQTRFENTMIPCSTYLVELGYFDIFFPTNFELLKDVYNEVLGTKAGQVVHQKDFLLENGLLENTRTKSGENPMLNYYENNKFLLS</sequence>
<comment type="function">
    <text evidence="7">Arginine methyltransferase involved in the assembly or stability of mitochondrial NADH:ubiquinone oxidoreductase complex (complex I).</text>
</comment>
<evidence type="ECO:0000256" key="2">
    <source>
        <dbReference type="ARBA" id="ARBA00005891"/>
    </source>
</evidence>